<dbReference type="GO" id="GO:0003677">
    <property type="term" value="F:DNA binding"/>
    <property type="evidence" value="ECO:0007669"/>
    <property type="project" value="UniProtKB-KW"/>
</dbReference>
<reference evidence="17" key="1">
    <citation type="submission" date="2015-12" db="EMBL/GenBank/DDBJ databases">
        <title>De novo transcriptome assembly of four potential Pierce s Disease insect vectors from Arizona vineyards.</title>
        <authorList>
            <person name="Tassone E.E."/>
        </authorList>
    </citation>
    <scope>NUCLEOTIDE SEQUENCE</scope>
</reference>
<dbReference type="Gene3D" id="3.40.50.620">
    <property type="entry name" value="HUPs"/>
    <property type="match status" value="1"/>
</dbReference>
<evidence type="ECO:0000256" key="2">
    <source>
        <dbReference type="ARBA" id="ARBA00006409"/>
    </source>
</evidence>
<dbReference type="InterPro" id="IPR008148">
    <property type="entry name" value="DNA_photolyase_2"/>
</dbReference>
<evidence type="ECO:0000259" key="15">
    <source>
        <dbReference type="PROSITE" id="PS51645"/>
    </source>
</evidence>
<evidence type="ECO:0000256" key="11">
    <source>
        <dbReference type="ARBA" id="ARBA00031671"/>
    </source>
</evidence>
<dbReference type="InterPro" id="IPR014729">
    <property type="entry name" value="Rossmann-like_a/b/a_fold"/>
</dbReference>
<dbReference type="InterPro" id="IPR032673">
    <property type="entry name" value="DNA_photolyase_2_CS"/>
</dbReference>
<dbReference type="Gene3D" id="1.10.579.10">
    <property type="entry name" value="DNA Cyclobutane Dipyrimidine Photolyase, subunit A, domain 3"/>
    <property type="match status" value="1"/>
</dbReference>
<evidence type="ECO:0000256" key="8">
    <source>
        <dbReference type="ARBA" id="ARBA00023125"/>
    </source>
</evidence>
<name>A0A1B6EB20_9HEMI</name>
<evidence type="ECO:0000256" key="6">
    <source>
        <dbReference type="ARBA" id="ARBA00022763"/>
    </source>
</evidence>
<keyword evidence="8" id="KW-0238">DNA-binding</keyword>
<dbReference type="PROSITE" id="PS01084">
    <property type="entry name" value="DNA_PHOTOLYASES_2_2"/>
    <property type="match status" value="1"/>
</dbReference>
<dbReference type="NCBIfam" id="TIGR00591">
    <property type="entry name" value="phr2"/>
    <property type="match status" value="1"/>
</dbReference>
<evidence type="ECO:0000256" key="10">
    <source>
        <dbReference type="ARBA" id="ARBA00023239"/>
    </source>
</evidence>
<evidence type="ECO:0000256" key="12">
    <source>
        <dbReference type="ARBA" id="ARBA00033999"/>
    </source>
</evidence>
<dbReference type="FunFam" id="1.10.579.10:FF:000002">
    <property type="entry name" value="Deoxyribodipyrimidine photolyase"/>
    <property type="match status" value="1"/>
</dbReference>
<evidence type="ECO:0000256" key="9">
    <source>
        <dbReference type="ARBA" id="ARBA00023204"/>
    </source>
</evidence>
<evidence type="ECO:0000256" key="5">
    <source>
        <dbReference type="ARBA" id="ARBA00022630"/>
    </source>
</evidence>
<evidence type="ECO:0000256" key="14">
    <source>
        <dbReference type="ARBA" id="ARBA00083107"/>
    </source>
</evidence>
<feature type="domain" description="Photolyase/cryptochrome alpha/beta" evidence="15">
    <location>
        <begin position="66"/>
        <end position="198"/>
    </location>
</feature>
<dbReference type="GO" id="GO:0009650">
    <property type="term" value="P:UV protection"/>
    <property type="evidence" value="ECO:0007669"/>
    <property type="project" value="UniProtKB-ARBA"/>
</dbReference>
<organism evidence="17">
    <name type="scientific">Clastoptera arizonana</name>
    <name type="common">Arizona spittle bug</name>
    <dbReference type="NCBI Taxonomy" id="38151"/>
    <lineage>
        <taxon>Eukaryota</taxon>
        <taxon>Metazoa</taxon>
        <taxon>Ecdysozoa</taxon>
        <taxon>Arthropoda</taxon>
        <taxon>Hexapoda</taxon>
        <taxon>Insecta</taxon>
        <taxon>Pterygota</taxon>
        <taxon>Neoptera</taxon>
        <taxon>Paraneoptera</taxon>
        <taxon>Hemiptera</taxon>
        <taxon>Auchenorrhyncha</taxon>
        <taxon>Cercopoidea</taxon>
        <taxon>Clastopteridae</taxon>
        <taxon>Clastoptera</taxon>
    </lineage>
</organism>
<evidence type="ECO:0000313" key="16">
    <source>
        <dbReference type="EMBL" id="JAS28082.1"/>
    </source>
</evidence>
<comment type="similarity">
    <text evidence="2">Belongs to the DNA photolyase class-2 family.</text>
</comment>
<gene>
    <name evidence="17" type="ORF">g.26205</name>
    <name evidence="16" type="ORF">g.26207</name>
</gene>
<dbReference type="InterPro" id="IPR036134">
    <property type="entry name" value="Crypto/Photolyase_FAD-like_sf"/>
</dbReference>
<dbReference type="Gene3D" id="1.25.40.80">
    <property type="match status" value="1"/>
</dbReference>
<dbReference type="InterPro" id="IPR052219">
    <property type="entry name" value="Photolyase_Class-2"/>
</dbReference>
<keyword evidence="6" id="KW-0227">DNA damage</keyword>
<dbReference type="SUPFAM" id="SSF52425">
    <property type="entry name" value="Cryptochrome/photolyase, N-terminal domain"/>
    <property type="match status" value="1"/>
</dbReference>
<dbReference type="AlphaFoldDB" id="A0A1B6EB20"/>
<keyword evidence="9" id="KW-0234">DNA repair</keyword>
<keyword evidence="5" id="KW-0285">Flavoprotein</keyword>
<protein>
    <recommendedName>
        <fullName evidence="4">Deoxyribodipyrimidine photo-lyase</fullName>
        <ecNumber evidence="3">4.1.99.3</ecNumber>
    </recommendedName>
    <alternativeName>
        <fullName evidence="11">DNA photolyase</fullName>
    </alternativeName>
    <alternativeName>
        <fullName evidence="14">Photoreactivating enzyme</fullName>
    </alternativeName>
</protein>
<comment type="cofactor">
    <cofactor evidence="1">
        <name>FAD</name>
        <dbReference type="ChEBI" id="CHEBI:57692"/>
    </cofactor>
</comment>
<dbReference type="EMBL" id="GEDC01002224">
    <property type="protein sequence ID" value="JAS35074.1"/>
    <property type="molecule type" value="Transcribed_RNA"/>
</dbReference>
<evidence type="ECO:0000256" key="3">
    <source>
        <dbReference type="ARBA" id="ARBA00013149"/>
    </source>
</evidence>
<dbReference type="FunFam" id="1.25.40.80:FF:000004">
    <property type="entry name" value="Deoxyribodipyrimidine photolyase"/>
    <property type="match status" value="1"/>
</dbReference>
<dbReference type="InterPro" id="IPR036155">
    <property type="entry name" value="Crypto/Photolyase_N_sf"/>
</dbReference>
<dbReference type="InterPro" id="IPR006050">
    <property type="entry name" value="DNA_photolyase_N"/>
</dbReference>
<dbReference type="PROSITE" id="PS01083">
    <property type="entry name" value="DNA_PHOTOLYASES_2_1"/>
    <property type="match status" value="1"/>
</dbReference>
<dbReference type="GO" id="GO:0003904">
    <property type="term" value="F:deoxyribodipyrimidine photo-lyase activity"/>
    <property type="evidence" value="ECO:0007669"/>
    <property type="project" value="UniProtKB-EC"/>
</dbReference>
<keyword evidence="10" id="KW-0456">Lyase</keyword>
<dbReference type="EMBL" id="GEDC01009216">
    <property type="protein sequence ID" value="JAS28082.1"/>
    <property type="molecule type" value="Transcribed_RNA"/>
</dbReference>
<dbReference type="FunFam" id="3.40.50.620:FF:000110">
    <property type="entry name" value="Deoxyribodipyrimidine photolyase"/>
    <property type="match status" value="1"/>
</dbReference>
<comment type="catalytic activity">
    <reaction evidence="12">
        <text>cyclobutadipyrimidine (in DNA) = 2 pyrimidine residues (in DNA).</text>
        <dbReference type="EC" id="4.1.99.3"/>
    </reaction>
</comment>
<accession>A0A1B6EB20</accession>
<evidence type="ECO:0000256" key="4">
    <source>
        <dbReference type="ARBA" id="ARBA00014046"/>
    </source>
</evidence>
<dbReference type="Pfam" id="PF00875">
    <property type="entry name" value="DNA_photolyase"/>
    <property type="match status" value="1"/>
</dbReference>
<comment type="function">
    <text evidence="13">Involved in repair of UV radiation-induced DNA damage. Catalyzes the light-dependent monomerization (300-600 nm) of cyclobutyl pyrimidine dimers (in cis-syn configuration), which are formed between adjacent bases on the same DNA strand upon exposure to ultraviolet radiation.</text>
</comment>
<dbReference type="SUPFAM" id="SSF48173">
    <property type="entry name" value="Cryptochrome/photolyase FAD-binding domain"/>
    <property type="match status" value="1"/>
</dbReference>
<evidence type="ECO:0000256" key="1">
    <source>
        <dbReference type="ARBA" id="ARBA00001974"/>
    </source>
</evidence>
<evidence type="ECO:0000313" key="17">
    <source>
        <dbReference type="EMBL" id="JAS35074.1"/>
    </source>
</evidence>
<evidence type="ECO:0000256" key="13">
    <source>
        <dbReference type="ARBA" id="ARBA00059220"/>
    </source>
</evidence>
<dbReference type="PROSITE" id="PS51645">
    <property type="entry name" value="PHR_CRY_ALPHA_BETA"/>
    <property type="match status" value="1"/>
</dbReference>
<keyword evidence="7" id="KW-0274">FAD</keyword>
<proteinExistence type="inferred from homology"/>
<dbReference type="EC" id="4.1.99.3" evidence="3"/>
<evidence type="ECO:0000256" key="7">
    <source>
        <dbReference type="ARBA" id="ARBA00022827"/>
    </source>
</evidence>
<sequence length="507" mass="58526">MEKKEPKAKKLKLDDNLTEKGKNDLFMSDEIMEQRIKASTSILDFNFNKKRVRILSKAKEVPDWGEGVVYWMFRDERVQDNWALLFAQKLAMKVELPLHVCFCLKPKFMDATIRHFKFILKGLEEVAEECNNLNIEFHLLIGNGEDVLPSFIEDNKIGALVLDFFPLREPLNWAEMLKKTLPKDVSLCQVDAHNIVPTWVASDKLEYGARTIRGKITRLLPEFLTEFPPVIKHPYSGKLKAKPIDWAEAEKSLQVDRSVDAVKGLIPGHKAGMNTLADFCNKRIKLFASKRNDPTVNALSGLSPYFHFGQISVQRAILSVKKLSSTAKESVDAFVEEAIIRRELSDNFCFYNPKYDSVEGAYDWAKKTLNDHRKDKRTHIYTRSELEESKTHDDLWNSAQIQLIKEGKMHGFLRMYWAKKILEWTKSPEEALANAIYLNDKYSMDGRDPSGFVGCMWSICGIHDQGWKEREVFGKIRYMNYAGCQRKFNVSSFVARYGGKVHKYVKK</sequence>
<dbReference type="PANTHER" id="PTHR10211:SF0">
    <property type="entry name" value="DEOXYRIBODIPYRIMIDINE PHOTO-LYASE"/>
    <property type="match status" value="1"/>
</dbReference>
<dbReference type="PANTHER" id="PTHR10211">
    <property type="entry name" value="DEOXYRIBODIPYRIMIDINE PHOTOLYASE"/>
    <property type="match status" value="1"/>
</dbReference>
<dbReference type="GO" id="GO:0000719">
    <property type="term" value="P:photoreactive repair"/>
    <property type="evidence" value="ECO:0007669"/>
    <property type="project" value="TreeGrafter"/>
</dbReference>